<dbReference type="EMBL" id="FNVD01000004">
    <property type="protein sequence ID" value="SEF75462.1"/>
    <property type="molecule type" value="Genomic_DNA"/>
</dbReference>
<dbReference type="Pfam" id="PF02624">
    <property type="entry name" value="YcaO"/>
    <property type="match status" value="1"/>
</dbReference>
<accession>A0A1H5UKA4</accession>
<dbReference type="GO" id="GO:0005840">
    <property type="term" value="C:ribosome"/>
    <property type="evidence" value="ECO:0007669"/>
    <property type="project" value="UniProtKB-KW"/>
</dbReference>
<dbReference type="PROSITE" id="PS51664">
    <property type="entry name" value="YCAO"/>
    <property type="match status" value="1"/>
</dbReference>
<name>A0A1H5UKA4_9RHOB</name>
<dbReference type="NCBIfam" id="TIGR00702">
    <property type="entry name" value="YcaO-type kinase domain"/>
    <property type="match status" value="1"/>
</dbReference>
<keyword evidence="3" id="KW-0808">Transferase</keyword>
<protein>
    <submittedName>
        <fullName evidence="3">Ribosomal protein S12 methylthiotransferase accessory factor</fullName>
    </submittedName>
</protein>
<reference evidence="4" key="1">
    <citation type="submission" date="2016-10" db="EMBL/GenBank/DDBJ databases">
        <authorList>
            <person name="Varghese N."/>
            <person name="Submissions S."/>
        </authorList>
    </citation>
    <scope>NUCLEOTIDE SEQUENCE [LARGE SCALE GENOMIC DNA]</scope>
    <source>
        <strain evidence="4">DSM 23413</strain>
    </source>
</reference>
<feature type="domain" description="YcaO" evidence="2">
    <location>
        <begin position="75"/>
        <end position="408"/>
    </location>
</feature>
<dbReference type="GO" id="GO:0016740">
    <property type="term" value="F:transferase activity"/>
    <property type="evidence" value="ECO:0007669"/>
    <property type="project" value="UniProtKB-KW"/>
</dbReference>
<keyword evidence="3" id="KW-0689">Ribosomal protein</keyword>
<proteinExistence type="predicted"/>
<evidence type="ECO:0000256" key="1">
    <source>
        <dbReference type="SAM" id="MobiDB-lite"/>
    </source>
</evidence>
<evidence type="ECO:0000259" key="2">
    <source>
        <dbReference type="PROSITE" id="PS51664"/>
    </source>
</evidence>
<dbReference type="OrthoDB" id="2379922at2"/>
<dbReference type="PANTHER" id="PTHR37809:SF1">
    <property type="entry name" value="RIBOSOMAL PROTEIN S12 METHYLTHIOTRANSFERASE ACCESSORY FACTOR YCAO"/>
    <property type="match status" value="1"/>
</dbReference>
<dbReference type="Proteomes" id="UP000236742">
    <property type="component" value="Unassembled WGS sequence"/>
</dbReference>
<keyword evidence="3" id="KW-0687">Ribonucleoprotein</keyword>
<dbReference type="InterPro" id="IPR003776">
    <property type="entry name" value="YcaO-like_dom"/>
</dbReference>
<keyword evidence="4" id="KW-1185">Reference proteome</keyword>
<evidence type="ECO:0000313" key="4">
    <source>
        <dbReference type="Proteomes" id="UP000236742"/>
    </source>
</evidence>
<evidence type="ECO:0000313" key="3">
    <source>
        <dbReference type="EMBL" id="SEF75462.1"/>
    </source>
</evidence>
<gene>
    <name evidence="3" type="ORF">SAMN05421751_104118</name>
</gene>
<dbReference type="AlphaFoldDB" id="A0A1H5UKA4"/>
<dbReference type="RefSeq" id="WP_104007343.1">
    <property type="nucleotide sequence ID" value="NZ_FNVD01000004.1"/>
</dbReference>
<feature type="region of interest" description="Disordered" evidence="1">
    <location>
        <begin position="320"/>
        <end position="347"/>
    </location>
</feature>
<dbReference type="Gene3D" id="3.30.1330.230">
    <property type="match status" value="2"/>
</dbReference>
<sequence length="408" mass="44669">MYLKNCPLTRGEAFDKCRRGTNRTLPVEVMEARADAVLDRVPITRVSEISRLIGSDLPVFAATTPLARDLTTHMGKGLTPQAARISAIMEGVERVSAERVHAPFRRCSRVELLRIGEHCADPERFDLPPDSRYRPDVSIAWVQAWEMIEGREIWIPADLCRSPPKEGLLTQVDTNGLASGATRGEAILHALLEVIERDAVSQHLFFDIYGGDDRDPPARRAIASQTLPPGCADYLGRLSEGGVSIALTEISTDIRVPVVECTIADAAYPSAAGVVCMTFGGWGCDPVMEHAVNRALTEAHQARIGTIQSARDSFNLIERRSPLRPAPDPGPDEQSFGRGPPVQPSDSIAEDVDAILRRLREVGVDQAIVADMTDPAIGLPVVRVRVPDLSVFVVDRARVGWRCMRHLV</sequence>
<organism evidence="3 4">
    <name type="scientific">Jhaorihella thermophila</name>
    <dbReference type="NCBI Taxonomy" id="488547"/>
    <lineage>
        <taxon>Bacteria</taxon>
        <taxon>Pseudomonadati</taxon>
        <taxon>Pseudomonadota</taxon>
        <taxon>Alphaproteobacteria</taxon>
        <taxon>Rhodobacterales</taxon>
        <taxon>Paracoccaceae</taxon>
        <taxon>Jhaorihella</taxon>
    </lineage>
</organism>
<dbReference type="PANTHER" id="PTHR37809">
    <property type="entry name" value="RIBOSOMAL PROTEIN S12 METHYLTHIOTRANSFERASE ACCESSORY FACTOR YCAO"/>
    <property type="match status" value="1"/>
</dbReference>